<dbReference type="Gene3D" id="1.10.579.10">
    <property type="entry name" value="DNA Cyclobutane Dipyrimidine Photolyase, subunit A, domain 3"/>
    <property type="match status" value="1"/>
</dbReference>
<dbReference type="SUPFAM" id="SSF48173">
    <property type="entry name" value="Cryptochrome/photolyase FAD-binding domain"/>
    <property type="match status" value="1"/>
</dbReference>
<evidence type="ECO:0000256" key="6">
    <source>
        <dbReference type="RuleBase" id="RU367151"/>
    </source>
</evidence>
<dbReference type="PROSITE" id="PS51645">
    <property type="entry name" value="PHR_CRY_ALPHA_BETA"/>
    <property type="match status" value="1"/>
</dbReference>
<reference evidence="8 9" key="1">
    <citation type="submission" date="2020-11" db="EMBL/GenBank/DDBJ databases">
        <title>Vibrio nitrifigilis sp. nov., a marine nitrogen-fixing bacterium isolated from the lagoon sediment of an islet inside an atoll.</title>
        <authorList>
            <person name="Wang L.-T."/>
            <person name="Shieh W.Y."/>
        </authorList>
    </citation>
    <scope>NUCLEOTIDE SEQUENCE [LARGE SCALE GENOMIC DNA]</scope>
    <source>
        <strain evidence="8 9">NFV-1</strain>
    </source>
</reference>
<dbReference type="InterPro" id="IPR006050">
    <property type="entry name" value="DNA_photolyase_N"/>
</dbReference>
<dbReference type="Gene3D" id="3.40.50.620">
    <property type="entry name" value="HUPs"/>
    <property type="match status" value="1"/>
</dbReference>
<evidence type="ECO:0000256" key="3">
    <source>
        <dbReference type="ARBA" id="ARBA00022630"/>
    </source>
</evidence>
<dbReference type="RefSeq" id="WP_196123358.1">
    <property type="nucleotide sequence ID" value="NZ_JADPMR010000001.1"/>
</dbReference>
<sequence>MKRIGVYWFTHDLRVNDNQLLHKAAQEVDELICVYCVPKVGAYLQRFSQQSQLSSARQHFLHQSVHDLALSLKRYDQTLLVIERSPITVLKHLIEAHHVTHLYCDQFAGYDEQQVCQHLAQDYPSVSVSQLPNNTLFDESQLPCQLHHLPSTFSQFRREVESLEIMLPCSRPVQLPPPEPVPLSSVHLSLSNTEHTLFKGGEQAAIAHCQHYFSTQAASCYKETRNALDEPLSSTKFSPWLALGCVSPKTIIAMLRHYEQQHGQNESTYWIQFELLWREYFYWYARCYQTKLFQFAGISKHRPLTSFYASRFRQWQQGHTPYPIVNACMKQLNATGYMSNRGRQLVASCLIHELQLDWRYGAAYFETQLIDYDVASNWGNWQYLAGVGADQRGSRQFNLDKQTEMYDPKQSFINCWQGNTTTTSIDHVDMADWPIMPKEKS</sequence>
<dbReference type="InterPro" id="IPR014729">
    <property type="entry name" value="Rossmann-like_a/b/a_fold"/>
</dbReference>
<protein>
    <recommendedName>
        <fullName evidence="2 6">Cryptochrome DASH</fullName>
    </recommendedName>
</protein>
<evidence type="ECO:0000313" key="9">
    <source>
        <dbReference type="Proteomes" id="UP000597206"/>
    </source>
</evidence>
<comment type="similarity">
    <text evidence="1 6">Belongs to the DNA photolyase class-1 family.</text>
</comment>
<dbReference type="InterPro" id="IPR036155">
    <property type="entry name" value="Crypto/Photolyase_N_sf"/>
</dbReference>
<dbReference type="PRINTS" id="PR00147">
    <property type="entry name" value="DNAPHOTLYASE"/>
</dbReference>
<dbReference type="PANTHER" id="PTHR11455:SF22">
    <property type="entry name" value="CRYPTOCHROME DASH"/>
    <property type="match status" value="1"/>
</dbReference>
<dbReference type="InterPro" id="IPR002081">
    <property type="entry name" value="Cryptochrome/DNA_photolyase_1"/>
</dbReference>
<proteinExistence type="inferred from homology"/>
<comment type="function">
    <text evidence="6">May have a photoreceptor function.</text>
</comment>
<dbReference type="Pfam" id="PF00875">
    <property type="entry name" value="DNA_photolyase"/>
    <property type="match status" value="1"/>
</dbReference>
<comment type="cofactor">
    <cofactor evidence="6">
        <name>FAD</name>
        <dbReference type="ChEBI" id="CHEBI:57692"/>
    </cofactor>
    <text evidence="6">Binds 1 FAD per subunit.</text>
</comment>
<accession>A0ABS0GF33</accession>
<dbReference type="Pfam" id="PF03441">
    <property type="entry name" value="FAD_binding_7"/>
    <property type="match status" value="1"/>
</dbReference>
<keyword evidence="5 6" id="KW-0157">Chromophore</keyword>
<evidence type="ECO:0000259" key="7">
    <source>
        <dbReference type="PROSITE" id="PS51645"/>
    </source>
</evidence>
<evidence type="ECO:0000256" key="5">
    <source>
        <dbReference type="ARBA" id="ARBA00022991"/>
    </source>
</evidence>
<name>A0ABS0GF33_9VIBR</name>
<keyword evidence="3 6" id="KW-0285">Flavoprotein</keyword>
<evidence type="ECO:0000313" key="8">
    <source>
        <dbReference type="EMBL" id="MBF9000848.1"/>
    </source>
</evidence>
<dbReference type="InterPro" id="IPR005101">
    <property type="entry name" value="Cryptochr/Photolyase_FAD-bd"/>
</dbReference>
<dbReference type="PANTHER" id="PTHR11455">
    <property type="entry name" value="CRYPTOCHROME"/>
    <property type="match status" value="1"/>
</dbReference>
<dbReference type="Gene3D" id="1.25.40.80">
    <property type="match status" value="1"/>
</dbReference>
<evidence type="ECO:0000256" key="2">
    <source>
        <dbReference type="ARBA" id="ARBA00017881"/>
    </source>
</evidence>
<dbReference type="InterPro" id="IPR036134">
    <property type="entry name" value="Crypto/Photolyase_FAD-like_sf"/>
</dbReference>
<dbReference type="EMBL" id="JADPMR010000001">
    <property type="protein sequence ID" value="MBF9000848.1"/>
    <property type="molecule type" value="Genomic_DNA"/>
</dbReference>
<dbReference type="Proteomes" id="UP000597206">
    <property type="component" value="Unassembled WGS sequence"/>
</dbReference>
<dbReference type="InterPro" id="IPR014133">
    <property type="entry name" value="Cry_DASH"/>
</dbReference>
<keyword evidence="4 6" id="KW-0274">FAD</keyword>
<gene>
    <name evidence="8" type="ORF">I1A42_09760</name>
</gene>
<comment type="caution">
    <text evidence="8">The sequence shown here is derived from an EMBL/GenBank/DDBJ whole genome shotgun (WGS) entry which is preliminary data.</text>
</comment>
<evidence type="ECO:0000256" key="1">
    <source>
        <dbReference type="ARBA" id="ARBA00005862"/>
    </source>
</evidence>
<comment type="cofactor">
    <cofactor evidence="6">
        <name>(6R)-5,10-methylene-5,6,7,8-tetrahydrofolate</name>
        <dbReference type="ChEBI" id="CHEBI:15636"/>
    </cofactor>
    <text evidence="6">Binds 1 5,10-methenyltetrahydrofolate (MTHF) per subunit.</text>
</comment>
<feature type="domain" description="Photolyase/cryptochrome alpha/beta" evidence="7">
    <location>
        <begin position="3"/>
        <end position="136"/>
    </location>
</feature>
<dbReference type="SUPFAM" id="SSF52425">
    <property type="entry name" value="Cryptochrome/photolyase, N-terminal domain"/>
    <property type="match status" value="1"/>
</dbReference>
<organism evidence="8 9">
    <name type="scientific">Vibrio nitrifigilis</name>
    <dbReference type="NCBI Taxonomy" id="2789781"/>
    <lineage>
        <taxon>Bacteria</taxon>
        <taxon>Pseudomonadati</taxon>
        <taxon>Pseudomonadota</taxon>
        <taxon>Gammaproteobacteria</taxon>
        <taxon>Vibrionales</taxon>
        <taxon>Vibrionaceae</taxon>
        <taxon>Vibrio</taxon>
    </lineage>
</organism>
<evidence type="ECO:0000256" key="4">
    <source>
        <dbReference type="ARBA" id="ARBA00022827"/>
    </source>
</evidence>
<dbReference type="NCBIfam" id="TIGR02765">
    <property type="entry name" value="crypto_DASH"/>
    <property type="match status" value="1"/>
</dbReference>
<keyword evidence="9" id="KW-1185">Reference proteome</keyword>